<accession>A0A5R9GHP8</accession>
<comment type="caution">
    <text evidence="5">The sequence shown here is derived from an EMBL/GenBank/DDBJ whole genome shotgun (WGS) entry which is preliminary data.</text>
</comment>
<dbReference type="GO" id="GO:0006935">
    <property type="term" value="P:chemotaxis"/>
    <property type="evidence" value="ECO:0007669"/>
    <property type="project" value="InterPro"/>
</dbReference>
<proteinExistence type="predicted"/>
<reference evidence="5 6" key="1">
    <citation type="journal article" date="2019" name="Appl. Environ. Microbiol.">
        <title>Environmental Evidence and Genomic Insight of Iron-oxidizing Bacteria Preference Towards More Corrosion Resistant Stainless Steel at Higher Salinities.</title>
        <authorList>
            <person name="Garrison C.E."/>
            <person name="Price K.A."/>
            <person name="Field E.K."/>
        </authorList>
    </citation>
    <scope>NUCLEOTIDE SEQUENCE [LARGE SCALE GENOMIC DNA]</scope>
    <source>
        <strain evidence="5 6">P3</strain>
    </source>
</reference>
<name>A0A5R9GHP8_9PROT</name>
<keyword evidence="3" id="KW-0963">Cytoplasm</keyword>
<dbReference type="InterPro" id="IPR039315">
    <property type="entry name" value="CheW"/>
</dbReference>
<evidence type="ECO:0000259" key="4">
    <source>
        <dbReference type="PROSITE" id="PS50851"/>
    </source>
</evidence>
<evidence type="ECO:0000313" key="6">
    <source>
        <dbReference type="Proteomes" id="UP000306585"/>
    </source>
</evidence>
<dbReference type="EMBL" id="VBRY01000010">
    <property type="protein sequence ID" value="TLS66296.1"/>
    <property type="molecule type" value="Genomic_DNA"/>
</dbReference>
<evidence type="ECO:0000256" key="2">
    <source>
        <dbReference type="ARBA" id="ARBA00021483"/>
    </source>
</evidence>
<dbReference type="InterPro" id="IPR036061">
    <property type="entry name" value="CheW-like_dom_sf"/>
</dbReference>
<keyword evidence="6" id="KW-1185">Reference proteome</keyword>
<dbReference type="GO" id="GO:0005829">
    <property type="term" value="C:cytosol"/>
    <property type="evidence" value="ECO:0007669"/>
    <property type="project" value="TreeGrafter"/>
</dbReference>
<comment type="subcellular location">
    <subcellularLocation>
        <location evidence="1">Cytoplasm</location>
    </subcellularLocation>
</comment>
<gene>
    <name evidence="5" type="ORF">FEF65_10810</name>
</gene>
<dbReference type="OrthoDB" id="5292973at2"/>
<dbReference type="SMART" id="SM00260">
    <property type="entry name" value="CheW"/>
    <property type="match status" value="1"/>
</dbReference>
<dbReference type="Proteomes" id="UP000306585">
    <property type="component" value="Unassembled WGS sequence"/>
</dbReference>
<dbReference type="AlphaFoldDB" id="A0A5R9GHP8"/>
<evidence type="ECO:0000313" key="5">
    <source>
        <dbReference type="EMBL" id="TLS66296.1"/>
    </source>
</evidence>
<dbReference type="PANTHER" id="PTHR22617">
    <property type="entry name" value="CHEMOTAXIS SENSOR HISTIDINE KINASE-RELATED"/>
    <property type="match status" value="1"/>
</dbReference>
<evidence type="ECO:0000256" key="1">
    <source>
        <dbReference type="ARBA" id="ARBA00004496"/>
    </source>
</evidence>
<dbReference type="Pfam" id="PF01584">
    <property type="entry name" value="CheW"/>
    <property type="match status" value="1"/>
</dbReference>
<feature type="domain" description="CheW-like" evidence="4">
    <location>
        <begin position="10"/>
        <end position="154"/>
    </location>
</feature>
<dbReference type="CDD" id="cd00732">
    <property type="entry name" value="CheW"/>
    <property type="match status" value="1"/>
</dbReference>
<protein>
    <recommendedName>
        <fullName evidence="2">Chemotaxis protein CheW</fullName>
    </recommendedName>
</protein>
<dbReference type="Gene3D" id="2.40.50.180">
    <property type="entry name" value="CheA-289, Domain 4"/>
    <property type="match status" value="1"/>
</dbReference>
<organism evidence="5 6">
    <name type="scientific">Mariprofundus erugo</name>
    <dbReference type="NCBI Taxonomy" id="2528639"/>
    <lineage>
        <taxon>Bacteria</taxon>
        <taxon>Pseudomonadati</taxon>
        <taxon>Pseudomonadota</taxon>
        <taxon>Candidatius Mariprofundia</taxon>
        <taxon>Mariprofundales</taxon>
        <taxon>Mariprofundaceae</taxon>
        <taxon>Mariprofundus</taxon>
    </lineage>
</organism>
<dbReference type="Gene3D" id="2.30.30.40">
    <property type="entry name" value="SH3 Domains"/>
    <property type="match status" value="1"/>
</dbReference>
<dbReference type="PROSITE" id="PS50851">
    <property type="entry name" value="CHEW"/>
    <property type="match status" value="1"/>
</dbReference>
<sequence>MVAVNMDASRHQYLTFMLADEEYGVDILTVQELRGWQETTPIPNAPSYVLGVINLRGVVIPIVDLRDRFGLERMEYGPTTVVIIVKVIASGKERVLGIVVDAVSEVYDIANSDLQPPPDMDGAISIDFITGLATMDKKMVILLDINRLVHEGILSKSKSPMPATAPATEAA</sequence>
<dbReference type="InterPro" id="IPR002545">
    <property type="entry name" value="CheW-lke_dom"/>
</dbReference>
<dbReference type="RefSeq" id="WP_138239827.1">
    <property type="nucleotide sequence ID" value="NZ_VBRY01000010.1"/>
</dbReference>
<dbReference type="SUPFAM" id="SSF50341">
    <property type="entry name" value="CheW-like"/>
    <property type="match status" value="1"/>
</dbReference>
<dbReference type="PANTHER" id="PTHR22617:SF45">
    <property type="entry name" value="CHEMOTAXIS PROTEIN CHEW"/>
    <property type="match status" value="1"/>
</dbReference>
<evidence type="ECO:0000256" key="3">
    <source>
        <dbReference type="ARBA" id="ARBA00022490"/>
    </source>
</evidence>
<dbReference type="GO" id="GO:0007165">
    <property type="term" value="P:signal transduction"/>
    <property type="evidence" value="ECO:0007669"/>
    <property type="project" value="InterPro"/>
</dbReference>